<gene>
    <name evidence="2" type="ORF">SEMRO_32_G020932.1</name>
</gene>
<protein>
    <submittedName>
        <fullName evidence="2">Uncharacterized protein</fullName>
    </submittedName>
</protein>
<accession>A0A9N8DA95</accession>
<proteinExistence type="predicted"/>
<feature type="compositionally biased region" description="Polar residues" evidence="1">
    <location>
        <begin position="56"/>
        <end position="83"/>
    </location>
</feature>
<feature type="compositionally biased region" description="Basic residues" evidence="1">
    <location>
        <begin position="41"/>
        <end position="54"/>
    </location>
</feature>
<name>A0A9N8DA95_9STRA</name>
<organism evidence="2 3">
    <name type="scientific">Seminavis robusta</name>
    <dbReference type="NCBI Taxonomy" id="568900"/>
    <lineage>
        <taxon>Eukaryota</taxon>
        <taxon>Sar</taxon>
        <taxon>Stramenopiles</taxon>
        <taxon>Ochrophyta</taxon>
        <taxon>Bacillariophyta</taxon>
        <taxon>Bacillariophyceae</taxon>
        <taxon>Bacillariophycidae</taxon>
        <taxon>Naviculales</taxon>
        <taxon>Naviculaceae</taxon>
        <taxon>Seminavis</taxon>
    </lineage>
</organism>
<dbReference type="EMBL" id="CAICTM010000032">
    <property type="protein sequence ID" value="CAB9498156.1"/>
    <property type="molecule type" value="Genomic_DNA"/>
</dbReference>
<evidence type="ECO:0000313" key="3">
    <source>
        <dbReference type="Proteomes" id="UP001153069"/>
    </source>
</evidence>
<comment type="caution">
    <text evidence="2">The sequence shown here is derived from an EMBL/GenBank/DDBJ whole genome shotgun (WGS) entry which is preliminary data.</text>
</comment>
<reference evidence="2" key="1">
    <citation type="submission" date="2020-06" db="EMBL/GenBank/DDBJ databases">
        <authorList>
            <consortium name="Plant Systems Biology data submission"/>
        </authorList>
    </citation>
    <scope>NUCLEOTIDE SEQUENCE</scope>
    <source>
        <strain evidence="2">D6</strain>
    </source>
</reference>
<dbReference type="AlphaFoldDB" id="A0A9N8DA95"/>
<feature type="compositionally biased region" description="Basic residues" evidence="1">
    <location>
        <begin position="85"/>
        <end position="100"/>
    </location>
</feature>
<evidence type="ECO:0000256" key="1">
    <source>
        <dbReference type="SAM" id="MobiDB-lite"/>
    </source>
</evidence>
<evidence type="ECO:0000313" key="2">
    <source>
        <dbReference type="EMBL" id="CAB9498156.1"/>
    </source>
</evidence>
<dbReference type="Proteomes" id="UP001153069">
    <property type="component" value="Unassembled WGS sequence"/>
</dbReference>
<keyword evidence="3" id="KW-1185">Reference proteome</keyword>
<feature type="region of interest" description="Disordered" evidence="1">
    <location>
        <begin position="1"/>
        <end position="117"/>
    </location>
</feature>
<sequence>MPQTRHSTTNDDDVSSYRNSLYARRHSIMAPGQSKKTGGQGKKKKTKASRKRHSLSTDTTSTQHSANPPSNERRSSLPNSDTQTARRKLKNPFKRLRRRRSMNDASQSHHYYGDGDHPSCSESIGVLMCVLSLCTVPFALLAEATLKK</sequence>